<proteinExistence type="inferred from homology"/>
<dbReference type="SUPFAM" id="SSF56420">
    <property type="entry name" value="Peptide deformylase"/>
    <property type="match status" value="1"/>
</dbReference>
<dbReference type="GO" id="GO:0003676">
    <property type="term" value="F:nucleic acid binding"/>
    <property type="evidence" value="ECO:0007669"/>
    <property type="project" value="InterPro"/>
</dbReference>
<dbReference type="FunFam" id="3.90.45.10:FF:000003">
    <property type="entry name" value="Peptide deformylase"/>
    <property type="match status" value="1"/>
</dbReference>
<sequence>MAMLSRHGWRLIQDLDSLCGQVLKARYFPNGSILDACAAPGISYSWRSILKGVALLKEGMGNGSKINIWADPWLPNGDTRRPRTVKGQRTLSKVADLINPLNGNWDECLVRENFQTEDAKAILSISLCEDMEDCIAWHFDPKGNFSVKSAYKVAVMNRNRRTGREAACSREYTANNTVKEGAWGFIARDHLGDFAAAGAGKSSHLHDALHSKTMACLAAVEGAIKMVATRVEFESDSTTLVNALNGNEYGRSTIGVLIKKVKTGLDQSAPQQSTQSTPSTAEAKNMVLFLRPLTITAAAALLRAPTTSIPTFLATGRAAGGRRWRSVRVSAGGGGWLSGLLGGNGGGAAPTAMTVTPGTVKAGDPVLHEPAQEVAPRDVSSEKVQGIIDQMIAVMRKAPGVGLAAPQIGVPLKIIVLEDTQEFINYAPKKDIEAQDRRPFDLLVIINPKLKKTSKRSACFYEGCLSVDGYRAVVERHLDVEVSGLDRNGHPIKVVASGWQARILQHECDHLEGTLYVDKMVPRTFRTVDKLDLPLATGCPPLGAR</sequence>
<dbReference type="GO" id="GO:0042586">
    <property type="term" value="F:peptide deformylase activity"/>
    <property type="evidence" value="ECO:0007669"/>
    <property type="project" value="UniProtKB-EC"/>
</dbReference>
<keyword evidence="3 7" id="KW-0479">Metal-binding</keyword>
<organism evidence="9 10">
    <name type="scientific">Lolium multiflorum</name>
    <name type="common">Italian ryegrass</name>
    <name type="synonym">Lolium perenne subsp. multiflorum</name>
    <dbReference type="NCBI Taxonomy" id="4521"/>
    <lineage>
        <taxon>Eukaryota</taxon>
        <taxon>Viridiplantae</taxon>
        <taxon>Streptophyta</taxon>
        <taxon>Embryophyta</taxon>
        <taxon>Tracheophyta</taxon>
        <taxon>Spermatophyta</taxon>
        <taxon>Magnoliopsida</taxon>
        <taxon>Liliopsida</taxon>
        <taxon>Poales</taxon>
        <taxon>Poaceae</taxon>
        <taxon>BOP clade</taxon>
        <taxon>Pooideae</taxon>
        <taxon>Poodae</taxon>
        <taxon>Poeae</taxon>
        <taxon>Poeae Chloroplast Group 2 (Poeae type)</taxon>
        <taxon>Loliodinae</taxon>
        <taxon>Loliinae</taxon>
        <taxon>Lolium</taxon>
    </lineage>
</organism>
<dbReference type="GO" id="GO:0004523">
    <property type="term" value="F:RNA-DNA hybrid ribonuclease activity"/>
    <property type="evidence" value="ECO:0007669"/>
    <property type="project" value="InterPro"/>
</dbReference>
<accession>A0AAD8SVH2</accession>
<comment type="caution">
    <text evidence="9">The sequence shown here is derived from an EMBL/GenBank/DDBJ whole genome shotgun (WGS) entry which is preliminary data.</text>
</comment>
<dbReference type="Proteomes" id="UP001231189">
    <property type="component" value="Unassembled WGS sequence"/>
</dbReference>
<keyword evidence="7" id="KW-0150">Chloroplast</keyword>
<dbReference type="GO" id="GO:0046872">
    <property type="term" value="F:metal ion binding"/>
    <property type="evidence" value="ECO:0007669"/>
    <property type="project" value="UniProtKB-KW"/>
</dbReference>
<dbReference type="NCBIfam" id="NF001159">
    <property type="entry name" value="PRK00150.1-3"/>
    <property type="match status" value="1"/>
</dbReference>
<dbReference type="Gene3D" id="3.90.45.10">
    <property type="entry name" value="Peptide deformylase"/>
    <property type="match status" value="1"/>
</dbReference>
<dbReference type="InterPro" id="IPR002156">
    <property type="entry name" value="RNaseH_domain"/>
</dbReference>
<evidence type="ECO:0000256" key="2">
    <source>
        <dbReference type="ARBA" id="ARBA00012175"/>
    </source>
</evidence>
<evidence type="ECO:0000256" key="3">
    <source>
        <dbReference type="ARBA" id="ARBA00022723"/>
    </source>
</evidence>
<comment type="function">
    <text evidence="6 7">Removes the formyl group from the N-terminal Met of newly synthesized proteins.</text>
</comment>
<dbReference type="NCBIfam" id="TIGR00079">
    <property type="entry name" value="pept_deformyl"/>
    <property type="match status" value="1"/>
</dbReference>
<dbReference type="GO" id="GO:0005739">
    <property type="term" value="C:mitochondrion"/>
    <property type="evidence" value="ECO:0007669"/>
    <property type="project" value="TreeGrafter"/>
</dbReference>
<feature type="domain" description="RNase H type-1" evidence="8">
    <location>
        <begin position="176"/>
        <end position="263"/>
    </location>
</feature>
<dbReference type="AlphaFoldDB" id="A0AAD8SVH2"/>
<gene>
    <name evidence="9" type="ORF">QYE76_053275</name>
</gene>
<evidence type="ECO:0000256" key="5">
    <source>
        <dbReference type="ARBA" id="ARBA00022917"/>
    </source>
</evidence>
<dbReference type="Pfam" id="PF13456">
    <property type="entry name" value="RVT_3"/>
    <property type="match status" value="1"/>
</dbReference>
<dbReference type="EMBL" id="JAUUTY010000003">
    <property type="protein sequence ID" value="KAK1665116.1"/>
    <property type="molecule type" value="Genomic_DNA"/>
</dbReference>
<evidence type="ECO:0000313" key="9">
    <source>
        <dbReference type="EMBL" id="KAK1665116.1"/>
    </source>
</evidence>
<comment type="similarity">
    <text evidence="1 7">Belongs to the polypeptide deformylase family.</text>
</comment>
<comment type="subcellular location">
    <subcellularLocation>
        <location evidence="7">Plastid</location>
        <location evidence="7">Chloroplast</location>
    </subcellularLocation>
</comment>
<dbReference type="PANTHER" id="PTHR10458">
    <property type="entry name" value="PEPTIDE DEFORMYLASE"/>
    <property type="match status" value="1"/>
</dbReference>
<dbReference type="PRINTS" id="PR01576">
    <property type="entry name" value="PDEFORMYLASE"/>
</dbReference>
<dbReference type="InterPro" id="IPR023635">
    <property type="entry name" value="Peptide_deformylase"/>
</dbReference>
<keyword evidence="4 7" id="KW-0378">Hydrolase</keyword>
<dbReference type="PANTHER" id="PTHR10458:SF2">
    <property type="entry name" value="PEPTIDE DEFORMYLASE, MITOCHONDRIAL"/>
    <property type="match status" value="1"/>
</dbReference>
<keyword evidence="7" id="KW-0809">Transit peptide</keyword>
<comment type="catalytic activity">
    <reaction evidence="7">
        <text>N-terminal N-formyl-L-methionyl-[peptide] + H2O = N-terminal L-methionyl-[peptide] + formate</text>
        <dbReference type="Rhea" id="RHEA:24420"/>
        <dbReference type="Rhea" id="RHEA-COMP:10639"/>
        <dbReference type="Rhea" id="RHEA-COMP:10640"/>
        <dbReference type="ChEBI" id="CHEBI:15377"/>
        <dbReference type="ChEBI" id="CHEBI:15740"/>
        <dbReference type="ChEBI" id="CHEBI:49298"/>
        <dbReference type="ChEBI" id="CHEBI:64731"/>
        <dbReference type="EC" id="3.5.1.88"/>
    </reaction>
</comment>
<dbReference type="GO" id="GO:0006412">
    <property type="term" value="P:translation"/>
    <property type="evidence" value="ECO:0007669"/>
    <property type="project" value="UniProtKB-KW"/>
</dbReference>
<protein>
    <recommendedName>
        <fullName evidence="2 7">Peptide deformylase</fullName>
        <ecNumber evidence="2 7">3.5.1.88</ecNumber>
    </recommendedName>
</protein>
<dbReference type="InterPro" id="IPR036821">
    <property type="entry name" value="Peptide_deformylase_sf"/>
</dbReference>
<dbReference type="CDD" id="cd06222">
    <property type="entry name" value="RNase_H_like"/>
    <property type="match status" value="1"/>
</dbReference>
<name>A0AAD8SVH2_LOLMU</name>
<reference evidence="9" key="1">
    <citation type="submission" date="2023-07" db="EMBL/GenBank/DDBJ databases">
        <title>A chromosome-level genome assembly of Lolium multiflorum.</title>
        <authorList>
            <person name="Chen Y."/>
            <person name="Copetti D."/>
            <person name="Kolliker R."/>
            <person name="Studer B."/>
        </authorList>
    </citation>
    <scope>NUCLEOTIDE SEQUENCE</scope>
    <source>
        <strain evidence="9">02402/16</strain>
        <tissue evidence="9">Leaf</tissue>
    </source>
</reference>
<evidence type="ECO:0000256" key="6">
    <source>
        <dbReference type="ARBA" id="ARBA00037114"/>
    </source>
</evidence>
<keyword evidence="10" id="KW-1185">Reference proteome</keyword>
<dbReference type="InterPro" id="IPR044730">
    <property type="entry name" value="RNase_H-like_dom_plant"/>
</dbReference>
<evidence type="ECO:0000313" key="10">
    <source>
        <dbReference type="Proteomes" id="UP001231189"/>
    </source>
</evidence>
<dbReference type="HAMAP" id="MF_00163">
    <property type="entry name" value="Pep_deformylase"/>
    <property type="match status" value="1"/>
</dbReference>
<dbReference type="GO" id="GO:0009507">
    <property type="term" value="C:chloroplast"/>
    <property type="evidence" value="ECO:0007669"/>
    <property type="project" value="UniProtKB-SubCell"/>
</dbReference>
<evidence type="ECO:0000256" key="7">
    <source>
        <dbReference type="RuleBase" id="RU362111"/>
    </source>
</evidence>
<dbReference type="EC" id="3.5.1.88" evidence="2 7"/>
<evidence type="ECO:0000256" key="4">
    <source>
        <dbReference type="ARBA" id="ARBA00022801"/>
    </source>
</evidence>
<keyword evidence="7" id="KW-0934">Plastid</keyword>
<dbReference type="CDD" id="cd00487">
    <property type="entry name" value="Pep_deformylase"/>
    <property type="match status" value="1"/>
</dbReference>
<evidence type="ECO:0000256" key="1">
    <source>
        <dbReference type="ARBA" id="ARBA00010759"/>
    </source>
</evidence>
<dbReference type="Pfam" id="PF01327">
    <property type="entry name" value="Pep_deformylase"/>
    <property type="match status" value="1"/>
</dbReference>
<keyword evidence="5 7" id="KW-0648">Protein biosynthesis</keyword>
<evidence type="ECO:0000259" key="8">
    <source>
        <dbReference type="Pfam" id="PF13456"/>
    </source>
</evidence>